<evidence type="ECO:0000313" key="3">
    <source>
        <dbReference type="Proteomes" id="UP001169069"/>
    </source>
</evidence>
<dbReference type="NCBIfam" id="TIGR02532">
    <property type="entry name" value="IV_pilin_GFxxxE"/>
    <property type="match status" value="1"/>
</dbReference>
<dbReference type="RefSeq" id="WP_289412571.1">
    <property type="nucleotide sequence ID" value="NZ_JAQIBD010000001.1"/>
</dbReference>
<dbReference type="EMBL" id="JAQIBD010000001">
    <property type="protein sequence ID" value="MDM5271238.1"/>
    <property type="molecule type" value="Genomic_DNA"/>
</dbReference>
<protein>
    <submittedName>
        <fullName evidence="2">Prepilin-type N-terminal cleavage/methylation domain-containing protein</fullName>
    </submittedName>
</protein>
<keyword evidence="3" id="KW-1185">Reference proteome</keyword>
<reference evidence="2" key="1">
    <citation type="submission" date="2023-01" db="EMBL/GenBank/DDBJ databases">
        <title>Sulfurovum sp. zt1-1 genome assembly.</title>
        <authorList>
            <person name="Wang J."/>
        </authorList>
    </citation>
    <scope>NUCLEOTIDE SEQUENCE</scope>
    <source>
        <strain evidence="2">Zt1-1</strain>
    </source>
</reference>
<dbReference type="InterPro" id="IPR045584">
    <property type="entry name" value="Pilin-like"/>
</dbReference>
<comment type="caution">
    <text evidence="2">The sequence shown here is derived from an EMBL/GenBank/DDBJ whole genome shotgun (WGS) entry which is preliminary data.</text>
</comment>
<keyword evidence="1" id="KW-0472">Membrane</keyword>
<dbReference type="Gene3D" id="3.30.700.10">
    <property type="entry name" value="Glycoprotein, Type 4 Pilin"/>
    <property type="match status" value="1"/>
</dbReference>
<name>A0ABT7QWN0_9BACT</name>
<keyword evidence="1" id="KW-1133">Transmembrane helix</keyword>
<gene>
    <name evidence="2" type="ORF">PGH07_03530</name>
</gene>
<proteinExistence type="predicted"/>
<dbReference type="Pfam" id="PF07963">
    <property type="entry name" value="N_methyl"/>
    <property type="match status" value="1"/>
</dbReference>
<feature type="transmembrane region" description="Helical" evidence="1">
    <location>
        <begin position="12"/>
        <end position="33"/>
    </location>
</feature>
<keyword evidence="1" id="KW-0812">Transmembrane</keyword>
<evidence type="ECO:0000313" key="2">
    <source>
        <dbReference type="EMBL" id="MDM5271238.1"/>
    </source>
</evidence>
<dbReference type="Proteomes" id="UP001169069">
    <property type="component" value="Unassembled WGS sequence"/>
</dbReference>
<evidence type="ECO:0000256" key="1">
    <source>
        <dbReference type="SAM" id="Phobius"/>
    </source>
</evidence>
<dbReference type="InterPro" id="IPR012902">
    <property type="entry name" value="N_methyl_site"/>
</dbReference>
<accession>A0ABT7QWN0</accession>
<sequence>MKHFNQKSNTTHAFTMLELVVVIVVLGILAAMAMPRMERDTQQEAADHILSKIRYTQHLALNDYKQRFDDHRWQRRFWRIIFSSCSGGDQYYMIGSDDDMSGSDNAYFSENEAAIDPITGKPIFWENTRSCSNGGDGTVSEDIFLTYKFGITNVTNSCGAEHIAFDHLGRPYHGATFSNANAVDYEGYLDQRCTFTFTLSDGNTFQISVEPETGYAYIEGQNAS</sequence>
<organism evidence="2 3">
    <name type="scientific">Sulfurovum zhangzhouensis</name>
    <dbReference type="NCBI Taxonomy" id="3019067"/>
    <lineage>
        <taxon>Bacteria</taxon>
        <taxon>Pseudomonadati</taxon>
        <taxon>Campylobacterota</taxon>
        <taxon>Epsilonproteobacteria</taxon>
        <taxon>Campylobacterales</taxon>
        <taxon>Sulfurovaceae</taxon>
        <taxon>Sulfurovum</taxon>
    </lineage>
</organism>
<dbReference type="SUPFAM" id="SSF54523">
    <property type="entry name" value="Pili subunits"/>
    <property type="match status" value="1"/>
</dbReference>